<dbReference type="AlphaFoldDB" id="K0WS11"/>
<dbReference type="InterPro" id="IPR019734">
    <property type="entry name" value="TPR_rpt"/>
</dbReference>
<dbReference type="GeneID" id="77850016"/>
<dbReference type="InterPro" id="IPR011990">
    <property type="entry name" value="TPR-like_helical_dom_sf"/>
</dbReference>
<proteinExistence type="predicted"/>
<accession>K0WS11</accession>
<feature type="repeat" description="TPR" evidence="1">
    <location>
        <begin position="33"/>
        <end position="66"/>
    </location>
</feature>
<protein>
    <submittedName>
        <fullName evidence="2">Uncharacterized protein</fullName>
    </submittedName>
</protein>
<dbReference type="RefSeq" id="WP_008863222.1">
    <property type="nucleotide sequence ID" value="NZ_CAXSYG010000001.1"/>
</dbReference>
<dbReference type="EMBL" id="ADLE01000018">
    <property type="protein sequence ID" value="EJZ62168.1"/>
    <property type="molecule type" value="Genomic_DNA"/>
</dbReference>
<comment type="caution">
    <text evidence="2">The sequence shown here is derived from an EMBL/GenBank/DDBJ whole genome shotgun (WGS) entry which is preliminary data.</text>
</comment>
<evidence type="ECO:0000313" key="3">
    <source>
        <dbReference type="Proteomes" id="UP000006044"/>
    </source>
</evidence>
<organism evidence="2 3">
    <name type="scientific">Barnesiella intestinihominis YIT 11860</name>
    <dbReference type="NCBI Taxonomy" id="742726"/>
    <lineage>
        <taxon>Bacteria</taxon>
        <taxon>Pseudomonadati</taxon>
        <taxon>Bacteroidota</taxon>
        <taxon>Bacteroidia</taxon>
        <taxon>Bacteroidales</taxon>
        <taxon>Barnesiellaceae</taxon>
        <taxon>Barnesiella</taxon>
    </lineage>
</organism>
<dbReference type="Gene3D" id="1.25.40.10">
    <property type="entry name" value="Tetratricopeptide repeat domain"/>
    <property type="match status" value="1"/>
</dbReference>
<dbReference type="Pfam" id="PF00515">
    <property type="entry name" value="TPR_1"/>
    <property type="match status" value="1"/>
</dbReference>
<evidence type="ECO:0000313" key="2">
    <source>
        <dbReference type="EMBL" id="EJZ62168.1"/>
    </source>
</evidence>
<name>K0WS11_9BACT</name>
<dbReference type="SUPFAM" id="SSF48452">
    <property type="entry name" value="TPR-like"/>
    <property type="match status" value="1"/>
</dbReference>
<dbReference type="Proteomes" id="UP000006044">
    <property type="component" value="Unassembled WGS sequence"/>
</dbReference>
<keyword evidence="1" id="KW-0802">TPR repeat</keyword>
<gene>
    <name evidence="2" type="ORF">HMPREF9448_02851</name>
</gene>
<keyword evidence="3" id="KW-1185">Reference proteome</keyword>
<sequence>MDSEKINRLIAENNLEKALAYIDEWLSNHSKDDKAYYLKGLVFWKQGNWKLTIENYLKAIEINPNSPAKQAYEMVMNIINFSNPDLYNP</sequence>
<reference evidence="2 3" key="1">
    <citation type="submission" date="2012-08" db="EMBL/GenBank/DDBJ databases">
        <title>The Genome Sequence of Barnesiella intestinihominis YIT 11860.</title>
        <authorList>
            <consortium name="The Broad Institute Genome Sequencing Platform"/>
            <person name="Earl A."/>
            <person name="Ward D."/>
            <person name="Feldgarden M."/>
            <person name="Gevers D."/>
            <person name="Morotomi M."/>
            <person name="Walker B."/>
            <person name="Young S.K."/>
            <person name="Zeng Q."/>
            <person name="Gargeya S."/>
            <person name="Fitzgerald M."/>
            <person name="Haas B."/>
            <person name="Abouelleil A."/>
            <person name="Alvarado L."/>
            <person name="Arachchi H.M."/>
            <person name="Berlin A.M."/>
            <person name="Chapman S.B."/>
            <person name="Goldberg J."/>
            <person name="Griggs A."/>
            <person name="Gujja S."/>
            <person name="Hansen M."/>
            <person name="Howarth C."/>
            <person name="Imamovic A."/>
            <person name="Larimer J."/>
            <person name="McCowen C."/>
            <person name="Montmayeur A."/>
            <person name="Murphy C."/>
            <person name="Neiman D."/>
            <person name="Pearson M."/>
            <person name="Priest M."/>
            <person name="Roberts A."/>
            <person name="Saif S."/>
            <person name="Shea T."/>
            <person name="Sisk P."/>
            <person name="Sykes S."/>
            <person name="Wortman J."/>
            <person name="Nusbaum C."/>
            <person name="Birren B."/>
        </authorList>
    </citation>
    <scope>NUCLEOTIDE SEQUENCE [LARGE SCALE GENOMIC DNA]</scope>
    <source>
        <strain evidence="2 3">YIT 11860</strain>
    </source>
</reference>
<evidence type="ECO:0000256" key="1">
    <source>
        <dbReference type="PROSITE-ProRule" id="PRU00339"/>
    </source>
</evidence>
<dbReference type="OrthoDB" id="1122525at2"/>
<dbReference type="PROSITE" id="PS50005">
    <property type="entry name" value="TPR"/>
    <property type="match status" value="1"/>
</dbReference>
<dbReference type="HOGENOM" id="CLU_186607_0_0_10"/>
<dbReference type="eggNOG" id="COG4235">
    <property type="taxonomic scope" value="Bacteria"/>
</dbReference>
<dbReference type="SMART" id="SM00028">
    <property type="entry name" value="TPR"/>
    <property type="match status" value="1"/>
</dbReference>
<dbReference type="STRING" id="742726.HMPREF9448_02851"/>